<evidence type="ECO:0000256" key="7">
    <source>
        <dbReference type="ARBA" id="ARBA00023237"/>
    </source>
</evidence>
<keyword evidence="9" id="KW-1185">Reference proteome</keyword>
<dbReference type="PANTHER" id="PTHR30026">
    <property type="entry name" value="OUTER MEMBRANE PROTEIN TOLC"/>
    <property type="match status" value="1"/>
</dbReference>
<evidence type="ECO:0000256" key="6">
    <source>
        <dbReference type="ARBA" id="ARBA00023136"/>
    </source>
</evidence>
<keyword evidence="7" id="KW-0998">Cell outer membrane</keyword>
<evidence type="ECO:0000256" key="5">
    <source>
        <dbReference type="ARBA" id="ARBA00022692"/>
    </source>
</evidence>
<keyword evidence="4" id="KW-1134">Transmembrane beta strand</keyword>
<evidence type="ECO:0000256" key="1">
    <source>
        <dbReference type="ARBA" id="ARBA00004442"/>
    </source>
</evidence>
<dbReference type="Gene3D" id="1.20.1600.10">
    <property type="entry name" value="Outer membrane efflux proteins (OEP)"/>
    <property type="match status" value="1"/>
</dbReference>
<accession>A0ABV2IDY9</accession>
<organism evidence="8 9">
    <name type="scientific">Martelella mangrovi</name>
    <dbReference type="NCBI Taxonomy" id="1397477"/>
    <lineage>
        <taxon>Bacteria</taxon>
        <taxon>Pseudomonadati</taxon>
        <taxon>Pseudomonadota</taxon>
        <taxon>Alphaproteobacteria</taxon>
        <taxon>Hyphomicrobiales</taxon>
        <taxon>Aurantimonadaceae</taxon>
        <taxon>Martelella</taxon>
    </lineage>
</organism>
<evidence type="ECO:0000313" key="8">
    <source>
        <dbReference type="EMBL" id="MET3600834.1"/>
    </source>
</evidence>
<dbReference type="SUPFAM" id="SSF56954">
    <property type="entry name" value="Outer membrane efflux proteins (OEP)"/>
    <property type="match status" value="1"/>
</dbReference>
<keyword evidence="5" id="KW-0812">Transmembrane</keyword>
<name>A0ABV2IDY9_9HYPH</name>
<protein>
    <submittedName>
        <fullName evidence="8">Adhesin transport system outer membrane protein</fullName>
    </submittedName>
</protein>
<keyword evidence="3" id="KW-0813">Transport</keyword>
<evidence type="ECO:0000256" key="4">
    <source>
        <dbReference type="ARBA" id="ARBA00022452"/>
    </source>
</evidence>
<sequence>MAAAGQSLDGLVQIALYQSPAMIEQAAVIREETGNIDVAKGGYMPMIGGGVTGGVGDAGDPAFVLSADQLLFDFGKTDREVARADITAQEALLQFQSNADTVLGNVLTAYAEFSRYRRNVEIDGKRVARLNELSDLISQRAAAGATTQPDVLAASNSLEKAKHDLLEMKSERDRAANQLREYSGPFAVNIDVSLSDVPGACVPTEAISDTLPEIALARLKIAKAQLDYEDASKARLPGVSAEVYGRQPLYDEGFRVGVNFNVVPTLFRGGAIEAGKKAAEEALAAARANLDKVHRSASLDSLDAGTAMTNARELIASSDRQIKLLDETRTLYRSQYFDLGTRSLTDLLDTEEDYYDALIARSNSQRDLDIALLECHLVNSSLRSSLGLANMTLYGYPIDSFGIDVGEEEEDETATEAVSL</sequence>
<comment type="subcellular location">
    <subcellularLocation>
        <location evidence="1">Cell outer membrane</location>
    </subcellularLocation>
</comment>
<keyword evidence="6" id="KW-0472">Membrane</keyword>
<reference evidence="8 9" key="1">
    <citation type="submission" date="2024-06" db="EMBL/GenBank/DDBJ databases">
        <title>Genomic Encyclopedia of Type Strains, Phase IV (KMG-IV): sequencing the most valuable type-strain genomes for metagenomic binning, comparative biology and taxonomic classification.</title>
        <authorList>
            <person name="Goeker M."/>
        </authorList>
    </citation>
    <scope>NUCLEOTIDE SEQUENCE [LARGE SCALE GENOMIC DNA]</scope>
    <source>
        <strain evidence="8 9">DSM 28102</strain>
    </source>
</reference>
<dbReference type="Proteomes" id="UP001549164">
    <property type="component" value="Unassembled WGS sequence"/>
</dbReference>
<gene>
    <name evidence="8" type="ORF">ABID12_002785</name>
</gene>
<evidence type="ECO:0000313" key="9">
    <source>
        <dbReference type="Proteomes" id="UP001549164"/>
    </source>
</evidence>
<proteinExistence type="inferred from homology"/>
<dbReference type="RefSeq" id="WP_354434712.1">
    <property type="nucleotide sequence ID" value="NZ_JBEPLY010000009.1"/>
</dbReference>
<comment type="caution">
    <text evidence="8">The sequence shown here is derived from an EMBL/GenBank/DDBJ whole genome shotgun (WGS) entry which is preliminary data.</text>
</comment>
<evidence type="ECO:0000256" key="2">
    <source>
        <dbReference type="ARBA" id="ARBA00007613"/>
    </source>
</evidence>
<dbReference type="InterPro" id="IPR051906">
    <property type="entry name" value="TolC-like"/>
</dbReference>
<evidence type="ECO:0000256" key="3">
    <source>
        <dbReference type="ARBA" id="ARBA00022448"/>
    </source>
</evidence>
<dbReference type="EMBL" id="JBEPLY010000009">
    <property type="protein sequence ID" value="MET3600834.1"/>
    <property type="molecule type" value="Genomic_DNA"/>
</dbReference>
<dbReference type="InterPro" id="IPR003423">
    <property type="entry name" value="OMP_efflux"/>
</dbReference>
<dbReference type="PANTHER" id="PTHR30026:SF22">
    <property type="entry name" value="OUTER MEMBRANE EFFLUX PROTEIN"/>
    <property type="match status" value="1"/>
</dbReference>
<comment type="similarity">
    <text evidence="2">Belongs to the outer membrane factor (OMF) (TC 1.B.17) family.</text>
</comment>
<dbReference type="Pfam" id="PF02321">
    <property type="entry name" value="OEP"/>
    <property type="match status" value="2"/>
</dbReference>